<dbReference type="RefSeq" id="XP_060286008.1">
    <property type="nucleotide sequence ID" value="XM_060427120.1"/>
</dbReference>
<dbReference type="Proteomes" id="UP001244011">
    <property type="component" value="Unassembled WGS sequence"/>
</dbReference>
<sequence>MCTDTCTYSVRFTRSSHHHLFPDNIIHTQATSSPNSGVDMTSWDAIAVATNDAERNAFYSKFLGAEPEIAAFVDHRLGWGGAGKYKEWLKGSFNLSAVIEHCGNGNRALIRFPIPGRIYEP</sequence>
<dbReference type="AlphaFoldDB" id="A0AAJ0C4J3"/>
<gene>
    <name evidence="1" type="ORF">QBC33DRAFT_529138</name>
</gene>
<protein>
    <submittedName>
        <fullName evidence="1">Uncharacterized protein</fullName>
    </submittedName>
</protein>
<accession>A0AAJ0C4J3</accession>
<evidence type="ECO:0000313" key="2">
    <source>
        <dbReference type="Proteomes" id="UP001244011"/>
    </source>
</evidence>
<organism evidence="1 2">
    <name type="scientific">Phialemonium atrogriseum</name>
    <dbReference type="NCBI Taxonomy" id="1093897"/>
    <lineage>
        <taxon>Eukaryota</taxon>
        <taxon>Fungi</taxon>
        <taxon>Dikarya</taxon>
        <taxon>Ascomycota</taxon>
        <taxon>Pezizomycotina</taxon>
        <taxon>Sordariomycetes</taxon>
        <taxon>Sordariomycetidae</taxon>
        <taxon>Cephalothecales</taxon>
        <taxon>Cephalothecaceae</taxon>
        <taxon>Phialemonium</taxon>
    </lineage>
</organism>
<name>A0AAJ0C4J3_9PEZI</name>
<dbReference type="GeneID" id="85310307"/>
<evidence type="ECO:0000313" key="1">
    <source>
        <dbReference type="EMBL" id="KAK1769795.1"/>
    </source>
</evidence>
<reference evidence="1" key="1">
    <citation type="submission" date="2023-06" db="EMBL/GenBank/DDBJ databases">
        <title>Genome-scale phylogeny and comparative genomics of the fungal order Sordariales.</title>
        <authorList>
            <consortium name="Lawrence Berkeley National Laboratory"/>
            <person name="Hensen N."/>
            <person name="Bonometti L."/>
            <person name="Westerberg I."/>
            <person name="Brannstrom I.O."/>
            <person name="Guillou S."/>
            <person name="Cros-Aarteil S."/>
            <person name="Calhoun S."/>
            <person name="Haridas S."/>
            <person name="Kuo A."/>
            <person name="Mondo S."/>
            <person name="Pangilinan J."/>
            <person name="Riley R."/>
            <person name="Labutti K."/>
            <person name="Andreopoulos B."/>
            <person name="Lipzen A."/>
            <person name="Chen C."/>
            <person name="Yanf M."/>
            <person name="Daum C."/>
            <person name="Ng V."/>
            <person name="Clum A."/>
            <person name="Steindorff A."/>
            <person name="Ohm R."/>
            <person name="Martin F."/>
            <person name="Silar P."/>
            <person name="Natvig D."/>
            <person name="Lalanne C."/>
            <person name="Gautier V."/>
            <person name="Ament-Velasquez S.L."/>
            <person name="Kruys A."/>
            <person name="Hutchinson M.I."/>
            <person name="Powell A.J."/>
            <person name="Barry K."/>
            <person name="Miller A.N."/>
            <person name="Grigoriev I.V."/>
            <person name="Debuchy R."/>
            <person name="Gladieux P."/>
            <person name="Thoren M.H."/>
            <person name="Johannesson H."/>
        </authorList>
    </citation>
    <scope>NUCLEOTIDE SEQUENCE</scope>
    <source>
        <strain evidence="1">8032-3</strain>
    </source>
</reference>
<keyword evidence="2" id="KW-1185">Reference proteome</keyword>
<proteinExistence type="predicted"/>
<dbReference type="EMBL" id="MU839001">
    <property type="protein sequence ID" value="KAK1769795.1"/>
    <property type="molecule type" value="Genomic_DNA"/>
</dbReference>
<comment type="caution">
    <text evidence="1">The sequence shown here is derived from an EMBL/GenBank/DDBJ whole genome shotgun (WGS) entry which is preliminary data.</text>
</comment>